<dbReference type="RefSeq" id="WP_156561804.1">
    <property type="nucleotide sequence ID" value="NZ_CACRTV010000057.1"/>
</dbReference>
<dbReference type="InterPro" id="IPR024997">
    <property type="entry name" value="DUF3892"/>
</dbReference>
<dbReference type="EMBL" id="CACRTV010000057">
    <property type="protein sequence ID" value="VYU48380.1"/>
    <property type="molecule type" value="Genomic_DNA"/>
</dbReference>
<name>A0A6N3F8P9_9CLOT</name>
<sequence length="143" mass="15627">MNNGRQNNQLTQEEMKAAADNPLNPGMVPGSAEEMAKGLGGIPLADSPMANIPVEFEFNNKSLQDYINEGQVRKPVAVKKDGTEIIFYKLDDGTVVNKQMAVMLAEANVIQGVVIGHSKYGEAYIRDNNDGDKSDNLQELPEF</sequence>
<dbReference type="AlphaFoldDB" id="A0A6N3F8P9"/>
<accession>A0A6N3F8P9</accession>
<reference evidence="1" key="1">
    <citation type="submission" date="2019-11" db="EMBL/GenBank/DDBJ databases">
        <authorList>
            <person name="Feng L."/>
        </authorList>
    </citation>
    <scope>NUCLEOTIDE SEQUENCE</scope>
    <source>
        <strain evidence="1">CParaputrificumLFYP93</strain>
    </source>
</reference>
<organism evidence="1">
    <name type="scientific">Clostridium paraputrificum</name>
    <dbReference type="NCBI Taxonomy" id="29363"/>
    <lineage>
        <taxon>Bacteria</taxon>
        <taxon>Bacillati</taxon>
        <taxon>Bacillota</taxon>
        <taxon>Clostridia</taxon>
        <taxon>Eubacteriales</taxon>
        <taxon>Clostridiaceae</taxon>
        <taxon>Clostridium</taxon>
    </lineage>
</organism>
<evidence type="ECO:0008006" key="2">
    <source>
        <dbReference type="Google" id="ProtNLM"/>
    </source>
</evidence>
<proteinExistence type="predicted"/>
<protein>
    <recommendedName>
        <fullName evidence="2">DUF3892 domain-containing protein</fullName>
    </recommendedName>
</protein>
<gene>
    <name evidence="1" type="ORF">CPLFYP93_02440</name>
</gene>
<evidence type="ECO:0000313" key="1">
    <source>
        <dbReference type="EMBL" id="VYU48380.1"/>
    </source>
</evidence>
<dbReference type="Pfam" id="PF13031">
    <property type="entry name" value="DUF3892"/>
    <property type="match status" value="1"/>
</dbReference>